<dbReference type="EMBL" id="CP015405">
    <property type="protein sequence ID" value="ANU76873.2"/>
    <property type="molecule type" value="Genomic_DNA"/>
</dbReference>
<keyword evidence="2" id="KW-1185">Reference proteome</keyword>
<dbReference type="GO" id="GO:0016052">
    <property type="term" value="P:carbohydrate catabolic process"/>
    <property type="evidence" value="ECO:0007669"/>
    <property type="project" value="InterPro"/>
</dbReference>
<name>A0A1C7IDG4_9FIRM</name>
<sequence>MAEDDPPWIFACNCEGTEQLQQEVTMNRCSEKTWRISHNFPGKSEVKVLFEEKGMICREAHFRYTSSAGEKEERRITVEFSFPVLDISGRWYPSCGFDRSIKADWFPEVESMTSISAPVICFFNGKGENRHTIALSEVKQKVAMRYGIHEENGVMLCRIDMILPRGLFLQGYKLRIWESAREEPYWNTLADVRKWWEAAPEWQMMEVPGEARKPFYSFWYSKHQSVDADTVEKECRLAADMGFTSVIVDDGWQTDDNSRGYAFCGDWEPAVKKFPDFAQHVRKVRDMGLKYLMWFSVPYVGKRTKAWERFGHKLLYWNELQQAGVLDIRYPQVREYLKGIYLKAVKDWGIDGLKLDFIDEFYLYDESPMFTEGMDCADVQEALDILLTEVKEVLTSVRPDILIEFRQKYIGPQIRKYGNLLRVSDCPGSGISNRVGIVDLRLLSGATAVHSDMLMWHEEEKTEDAALQVLS</sequence>
<organism evidence="1 2">
    <name type="scientific">Blautia pseudococcoides</name>
    <dbReference type="NCBI Taxonomy" id="1796616"/>
    <lineage>
        <taxon>Bacteria</taxon>
        <taxon>Bacillati</taxon>
        <taxon>Bacillota</taxon>
        <taxon>Clostridia</taxon>
        <taxon>Lachnospirales</taxon>
        <taxon>Lachnospiraceae</taxon>
        <taxon>Blautia</taxon>
    </lineage>
</organism>
<dbReference type="CDD" id="cd14791">
    <property type="entry name" value="GH36"/>
    <property type="match status" value="1"/>
</dbReference>
<dbReference type="Gene3D" id="3.20.20.70">
    <property type="entry name" value="Aldolase class I"/>
    <property type="match status" value="1"/>
</dbReference>
<evidence type="ECO:0008006" key="3">
    <source>
        <dbReference type="Google" id="ProtNLM"/>
    </source>
</evidence>
<evidence type="ECO:0000313" key="1">
    <source>
        <dbReference type="EMBL" id="ANU76873.2"/>
    </source>
</evidence>
<dbReference type="Pfam" id="PF02065">
    <property type="entry name" value="Melibiase"/>
    <property type="match status" value="1"/>
</dbReference>
<proteinExistence type="predicted"/>
<dbReference type="PANTHER" id="PTHR43053">
    <property type="entry name" value="GLYCOSIDASE FAMILY 31"/>
    <property type="match status" value="1"/>
</dbReference>
<dbReference type="InterPro" id="IPR002252">
    <property type="entry name" value="Glyco_hydro_36"/>
</dbReference>
<dbReference type="InterPro" id="IPR013785">
    <property type="entry name" value="Aldolase_TIM"/>
</dbReference>
<accession>A0A1C7IDG4</accession>
<dbReference type="InterPro" id="IPR017853">
    <property type="entry name" value="GH"/>
</dbReference>
<dbReference type="Proteomes" id="UP000092574">
    <property type="component" value="Chromosome"/>
</dbReference>
<dbReference type="GO" id="GO:0004557">
    <property type="term" value="F:alpha-galactosidase activity"/>
    <property type="evidence" value="ECO:0007669"/>
    <property type="project" value="InterPro"/>
</dbReference>
<protein>
    <recommendedName>
        <fullName evidence="3">Alpha-galactosidase</fullName>
    </recommendedName>
</protein>
<evidence type="ECO:0000313" key="2">
    <source>
        <dbReference type="Proteomes" id="UP000092574"/>
    </source>
</evidence>
<dbReference type="InterPro" id="IPR050985">
    <property type="entry name" value="Alpha-glycosidase_related"/>
</dbReference>
<dbReference type="AlphaFoldDB" id="A0A1C7IDG4"/>
<dbReference type="STRING" id="1796616.A4V09_14565"/>
<dbReference type="SUPFAM" id="SSF51445">
    <property type="entry name" value="(Trans)glycosidases"/>
    <property type="match status" value="1"/>
</dbReference>
<gene>
    <name evidence="1" type="ORF">A4V09_14565</name>
</gene>
<dbReference type="KEGG" id="byl:A4V09_14565"/>
<dbReference type="OrthoDB" id="9807519at2"/>
<reference evidence="1" key="1">
    <citation type="submission" date="2017-04" db="EMBL/GenBank/DDBJ databases">
        <title>Complete Genome Sequences of Twelve Strains of a Stable Defined Moderately Diverse Mouse Microbiota 2 (sDMDMm2).</title>
        <authorList>
            <person name="Uchimura Y."/>
            <person name="Wyss M."/>
            <person name="Brugiroux S."/>
            <person name="Limenitakis J.P."/>
            <person name="Stecher B."/>
            <person name="McCoy K.D."/>
            <person name="Macpherson A.J."/>
        </authorList>
    </citation>
    <scope>NUCLEOTIDE SEQUENCE</scope>
    <source>
        <strain evidence="1">YL58</strain>
    </source>
</reference>